<dbReference type="Gene3D" id="3.40.50.300">
    <property type="entry name" value="P-loop containing nucleotide triphosphate hydrolases"/>
    <property type="match status" value="1"/>
</dbReference>
<dbReference type="GO" id="GO:0006260">
    <property type="term" value="P:DNA replication"/>
    <property type="evidence" value="ECO:0007669"/>
    <property type="project" value="UniProtKB-UniRule"/>
</dbReference>
<accession>A0A3Q8XKT7</accession>
<evidence type="ECO:0000256" key="4">
    <source>
        <dbReference type="ARBA" id="ARBA00022490"/>
    </source>
</evidence>
<dbReference type="Gene3D" id="1.20.1050.90">
    <property type="entry name" value="RecF/RecN/SMC, N-terminal domain"/>
    <property type="match status" value="1"/>
</dbReference>
<dbReference type="InterPro" id="IPR003395">
    <property type="entry name" value="RecF/RecN/SMC_N"/>
</dbReference>
<dbReference type="GO" id="GO:0000731">
    <property type="term" value="P:DNA synthesis involved in DNA repair"/>
    <property type="evidence" value="ECO:0007669"/>
    <property type="project" value="TreeGrafter"/>
</dbReference>
<dbReference type="Pfam" id="PF02463">
    <property type="entry name" value="SMC_N"/>
    <property type="match status" value="1"/>
</dbReference>
<comment type="subcellular location">
    <subcellularLocation>
        <location evidence="1 9 10">Cytoplasm</location>
    </subcellularLocation>
</comment>
<keyword evidence="9 10" id="KW-0227">DNA damage</keyword>
<dbReference type="GO" id="GO:0005737">
    <property type="term" value="C:cytoplasm"/>
    <property type="evidence" value="ECO:0007669"/>
    <property type="project" value="UniProtKB-SubCell"/>
</dbReference>
<dbReference type="SUPFAM" id="SSF52540">
    <property type="entry name" value="P-loop containing nucleoside triphosphate hydrolases"/>
    <property type="match status" value="1"/>
</dbReference>
<dbReference type="PANTHER" id="PTHR32182:SF0">
    <property type="entry name" value="DNA REPLICATION AND REPAIR PROTEIN RECF"/>
    <property type="match status" value="1"/>
</dbReference>
<dbReference type="PROSITE" id="PS00617">
    <property type="entry name" value="RECF_1"/>
    <property type="match status" value="1"/>
</dbReference>
<keyword evidence="7 9" id="KW-0067">ATP-binding</keyword>
<keyword evidence="9 10" id="KW-0234">DNA repair</keyword>
<name>A0A3Q8XKT7_9HYPH</name>
<dbReference type="EMBL" id="CP032509">
    <property type="protein sequence ID" value="AZN69867.1"/>
    <property type="molecule type" value="Genomic_DNA"/>
</dbReference>
<dbReference type="SMART" id="SM00382">
    <property type="entry name" value="AAA"/>
    <property type="match status" value="1"/>
</dbReference>
<evidence type="ECO:0000256" key="2">
    <source>
        <dbReference type="ARBA" id="ARBA00008016"/>
    </source>
</evidence>
<dbReference type="InterPro" id="IPR027417">
    <property type="entry name" value="P-loop_NTPase"/>
</dbReference>
<keyword evidence="8 9" id="KW-0238">DNA-binding</keyword>
<protein>
    <recommendedName>
        <fullName evidence="3 9">DNA replication and repair protein RecF</fullName>
    </recommendedName>
</protein>
<dbReference type="GO" id="GO:0005524">
    <property type="term" value="F:ATP binding"/>
    <property type="evidence" value="ECO:0007669"/>
    <property type="project" value="UniProtKB-UniRule"/>
</dbReference>
<evidence type="ECO:0000313" key="13">
    <source>
        <dbReference type="Proteomes" id="UP000268192"/>
    </source>
</evidence>
<dbReference type="GO" id="GO:0003697">
    <property type="term" value="F:single-stranded DNA binding"/>
    <property type="evidence" value="ECO:0007669"/>
    <property type="project" value="UniProtKB-UniRule"/>
</dbReference>
<gene>
    <name evidence="9 12" type="primary">recF</name>
    <name evidence="12" type="ORF">D5400_00015</name>
</gene>
<evidence type="ECO:0000256" key="6">
    <source>
        <dbReference type="ARBA" id="ARBA00022741"/>
    </source>
</evidence>
<evidence type="ECO:0000259" key="11">
    <source>
        <dbReference type="SMART" id="SM00382"/>
    </source>
</evidence>
<keyword evidence="9 10" id="KW-0742">SOS response</keyword>
<reference evidence="12 13" key="1">
    <citation type="submission" date="2018-09" db="EMBL/GenBank/DDBJ databases">
        <title>Marinorhizobium profundi gen. nov., sp. nov., isolated from a deep-sea sediment sample from the New Britain Trench and proposal of Marinorhizobiaceae fam. nov. in the order Rhizobiales of the class Alphaproteobacteria.</title>
        <authorList>
            <person name="Cao J."/>
        </authorList>
    </citation>
    <scope>NUCLEOTIDE SEQUENCE [LARGE SCALE GENOMIC DNA]</scope>
    <source>
        <strain evidence="12 13">WS11</strain>
    </source>
</reference>
<evidence type="ECO:0000256" key="9">
    <source>
        <dbReference type="HAMAP-Rule" id="MF_00365"/>
    </source>
</evidence>
<dbReference type="OrthoDB" id="9803889at2"/>
<dbReference type="PANTHER" id="PTHR32182">
    <property type="entry name" value="DNA REPLICATION AND REPAIR PROTEIN RECF"/>
    <property type="match status" value="1"/>
</dbReference>
<dbReference type="InterPro" id="IPR003593">
    <property type="entry name" value="AAA+_ATPase"/>
</dbReference>
<evidence type="ECO:0000256" key="8">
    <source>
        <dbReference type="ARBA" id="ARBA00023125"/>
    </source>
</evidence>
<sequence>MPEKVAIGRLSLTDFRNYGELTLRFAGTHVVFTGNNGAGKTNLLEAISLLSPGRGMRRIIYSEAAREGSTGGFTLFAEVEGMAGPATIGTTAGDEAEGGQRRVRINGAAARTNEALLDHLRITWLTPAMDGLFTGPAGDRRRFLDRMVLAVDPGHGRRVADYEKAMRGRNRLLSEGRFDRAWLDGIEAQLAELAVAIAVARQDFVRLLTVLLERAPSEAASRFPKAAIKLTGFMDDQQALAASDMETRFAASLAESRWRDEAAGRMLEGPHRQDLEVVHAEKSMPAAQSSTGEQKALLVGLILAHARLVGDLTGAAPILLLDEIAAHLDPSRRAALFSIIDDLGGQAFMTGTDAALFSALEGRAQFLSVNAGTVTETVFDG</sequence>
<dbReference type="KEGG" id="abaw:D5400_00015"/>
<dbReference type="PROSITE" id="PS00618">
    <property type="entry name" value="RECF_2"/>
    <property type="match status" value="1"/>
</dbReference>
<proteinExistence type="inferred from homology"/>
<evidence type="ECO:0000256" key="5">
    <source>
        <dbReference type="ARBA" id="ARBA00022705"/>
    </source>
</evidence>
<keyword evidence="13" id="KW-1185">Reference proteome</keyword>
<evidence type="ECO:0000256" key="7">
    <source>
        <dbReference type="ARBA" id="ARBA00022840"/>
    </source>
</evidence>
<evidence type="ECO:0000256" key="10">
    <source>
        <dbReference type="RuleBase" id="RU000578"/>
    </source>
</evidence>
<keyword evidence="4 9" id="KW-0963">Cytoplasm</keyword>
<comment type="function">
    <text evidence="9 10">The RecF protein is involved in DNA metabolism; it is required for DNA replication and normal SOS inducibility. RecF binds preferentially to single-stranded, linear DNA. It also seems to bind ATP.</text>
</comment>
<organism evidence="12 13">
    <name type="scientific">Georhizobium profundi</name>
    <dbReference type="NCBI Taxonomy" id="2341112"/>
    <lineage>
        <taxon>Bacteria</taxon>
        <taxon>Pseudomonadati</taxon>
        <taxon>Pseudomonadota</taxon>
        <taxon>Alphaproteobacteria</taxon>
        <taxon>Hyphomicrobiales</taxon>
        <taxon>Rhizobiaceae</taxon>
        <taxon>Georhizobium</taxon>
    </lineage>
</organism>
<keyword evidence="5 9" id="KW-0235">DNA replication</keyword>
<keyword evidence="6 9" id="KW-0547">Nucleotide-binding</keyword>
<dbReference type="InterPro" id="IPR001238">
    <property type="entry name" value="DNA-binding_RecF"/>
</dbReference>
<dbReference type="AlphaFoldDB" id="A0A3Q8XKT7"/>
<dbReference type="RefSeq" id="WP_126006415.1">
    <property type="nucleotide sequence ID" value="NZ_CP032509.1"/>
</dbReference>
<comment type="similarity">
    <text evidence="2 9 10">Belongs to the RecF family.</text>
</comment>
<dbReference type="NCBIfam" id="TIGR00611">
    <property type="entry name" value="recf"/>
    <property type="match status" value="1"/>
</dbReference>
<evidence type="ECO:0000256" key="1">
    <source>
        <dbReference type="ARBA" id="ARBA00004496"/>
    </source>
</evidence>
<feature type="domain" description="AAA+ ATPase" evidence="11">
    <location>
        <begin position="26"/>
        <end position="370"/>
    </location>
</feature>
<dbReference type="InterPro" id="IPR042174">
    <property type="entry name" value="RecF_2"/>
</dbReference>
<evidence type="ECO:0000256" key="3">
    <source>
        <dbReference type="ARBA" id="ARBA00020170"/>
    </source>
</evidence>
<dbReference type="GO" id="GO:0006302">
    <property type="term" value="P:double-strand break repair"/>
    <property type="evidence" value="ECO:0007669"/>
    <property type="project" value="TreeGrafter"/>
</dbReference>
<dbReference type="GO" id="GO:0009432">
    <property type="term" value="P:SOS response"/>
    <property type="evidence" value="ECO:0007669"/>
    <property type="project" value="UniProtKB-UniRule"/>
</dbReference>
<dbReference type="InterPro" id="IPR018078">
    <property type="entry name" value="DNA-binding_RecF_CS"/>
</dbReference>
<feature type="binding site" evidence="9">
    <location>
        <begin position="34"/>
        <end position="41"/>
    </location>
    <ligand>
        <name>ATP</name>
        <dbReference type="ChEBI" id="CHEBI:30616"/>
    </ligand>
</feature>
<dbReference type="HAMAP" id="MF_00365">
    <property type="entry name" value="RecF"/>
    <property type="match status" value="1"/>
</dbReference>
<dbReference type="Proteomes" id="UP000268192">
    <property type="component" value="Chromosome"/>
</dbReference>
<evidence type="ECO:0000313" key="12">
    <source>
        <dbReference type="EMBL" id="AZN69867.1"/>
    </source>
</evidence>